<feature type="chain" id="PRO_5040324737" evidence="2">
    <location>
        <begin position="23"/>
        <end position="1011"/>
    </location>
</feature>
<evidence type="ECO:0000256" key="2">
    <source>
        <dbReference type="SAM" id="SignalP"/>
    </source>
</evidence>
<keyword evidence="5" id="KW-1185">Reference proteome</keyword>
<keyword evidence="2" id="KW-0732">Signal</keyword>
<reference evidence="4" key="1">
    <citation type="submission" date="2020-06" db="EMBL/GenBank/DDBJ databases">
        <authorList>
            <consortium name="Plant Systems Biology data submission"/>
        </authorList>
    </citation>
    <scope>NUCLEOTIDE SEQUENCE</scope>
    <source>
        <strain evidence="4">D6</strain>
    </source>
</reference>
<evidence type="ECO:0000259" key="3">
    <source>
        <dbReference type="PROSITE" id="PS51662"/>
    </source>
</evidence>
<comment type="caution">
    <text evidence="4">The sequence shown here is derived from an EMBL/GenBank/DDBJ whole genome shotgun (WGS) entry which is preliminary data.</text>
</comment>
<evidence type="ECO:0000313" key="4">
    <source>
        <dbReference type="EMBL" id="CAB9509433.1"/>
    </source>
</evidence>
<evidence type="ECO:0000256" key="1">
    <source>
        <dbReference type="SAM" id="MobiDB-lite"/>
    </source>
</evidence>
<dbReference type="InterPro" id="IPR003431">
    <property type="entry name" value="B-propeller_Phytase"/>
</dbReference>
<dbReference type="SUPFAM" id="SSF50956">
    <property type="entry name" value="Thermostable phytase (3-phytase)"/>
    <property type="match status" value="1"/>
</dbReference>
<feature type="signal peptide" evidence="2">
    <location>
        <begin position="1"/>
        <end position="22"/>
    </location>
</feature>
<dbReference type="InterPro" id="IPR011042">
    <property type="entry name" value="6-blade_b-propeller_TolB-like"/>
</dbReference>
<evidence type="ECO:0000313" key="5">
    <source>
        <dbReference type="Proteomes" id="UP001153069"/>
    </source>
</evidence>
<accession>A0A9N8DUW5</accession>
<dbReference type="Gene3D" id="2.120.10.30">
    <property type="entry name" value="TolB, C-terminal domain"/>
    <property type="match status" value="1"/>
</dbReference>
<dbReference type="Pfam" id="PF02333">
    <property type="entry name" value="Phytase"/>
    <property type="match status" value="1"/>
</dbReference>
<organism evidence="4 5">
    <name type="scientific">Seminavis robusta</name>
    <dbReference type="NCBI Taxonomy" id="568900"/>
    <lineage>
        <taxon>Eukaryota</taxon>
        <taxon>Sar</taxon>
        <taxon>Stramenopiles</taxon>
        <taxon>Ochrophyta</taxon>
        <taxon>Bacillariophyta</taxon>
        <taxon>Bacillariophyceae</taxon>
        <taxon>Bacillariophycidae</taxon>
        <taxon>Naviculales</taxon>
        <taxon>Naviculaceae</taxon>
        <taxon>Seminavis</taxon>
    </lineage>
</organism>
<dbReference type="PROSITE" id="PS51662">
    <property type="entry name" value="BP_PHYTASE"/>
    <property type="match status" value="1"/>
</dbReference>
<dbReference type="EMBL" id="CAICTM010000388">
    <property type="protein sequence ID" value="CAB9509433.1"/>
    <property type="molecule type" value="Genomic_DNA"/>
</dbReference>
<dbReference type="GO" id="GO:0016158">
    <property type="term" value="F:inositol hexakisphosphate 3-phosphatase activity"/>
    <property type="evidence" value="ECO:0007669"/>
    <property type="project" value="InterPro"/>
</dbReference>
<dbReference type="SUPFAM" id="SSF75011">
    <property type="entry name" value="3-carboxy-cis,cis-mucoante lactonizing enzyme"/>
    <property type="match status" value="1"/>
</dbReference>
<gene>
    <name evidence="4" type="ORF">SEMRO_389_G132700.1</name>
</gene>
<dbReference type="Proteomes" id="UP001153069">
    <property type="component" value="Unassembled WGS sequence"/>
</dbReference>
<protein>
    <submittedName>
        <fullName evidence="4">3-phytase</fullName>
    </submittedName>
</protein>
<sequence>MIFLRSLLCCQLLFLLTNTAEGIHHRIAAANATRTGSSSTIRARTARTLNFTGTTASSTAKLQAEAQRRANLRIRLEAKSNDFQRDQRALGVISSSDDVRREVEDADVEEELVIPKNTITPDFSLFGGISGITFEEEEEVYLAVPKEARYRLLQYDNIDRQGGGNDTYNKIPVANETDPVDTPRWYTLTFDEGAINITNVTYLRNPENSDYFYQSGNVTVQAITSCEGMIYVALDKGPTSPPYFRPKIVEYNASGHVMGTFQYPTWFNFSQGFTGLSVNPNEKKLYAATGDGLVGDESRYIRITEFDLQTRESGRQYVYESDLENVVGLVSLDDNGGFLVLERSDVRPEYNPLFGIVQSNPPTVGRTPPENWFGYNVRLYYALCLDAMNVQNISTGLQGFTLNTMRKELVREWSNVTKWEAIGLAGDHSTYRRKTASKSRRTKHSHRGLEEDEDFEETPKHRKLGSDSIDIILMADNEFVRDTEAQLLEVDIHEVPLLQPAVETEDMLDHEGETDERAKDPAIWIHPSVPEYSLIIGAMDKGLVHVYDMSGNLKQTLDNGDEASGVDVMYAFKLGNDKLVDIAIITDRAGNRIETYKINQEDLPSNNNILSSLSEGLPSVSSPGGVAAYTSPFTGRSYVFVIENDNAIKQIELKPTDNNERIRGDVIRTVGLPGTAGSNGIVVDQELGYIYVTIDFNEFGIVKLDAEPDEGDSDWESVASGDRSYFKGGDIEGLTLYYGDKGDGYLVVSVSGDSTFAVFERESDNDYYDSFTIKHNEEEGIDRVDHATGVTITNVKLGPEFKCGVFIAADANNEDALIKNENGNLVNGNTNFKLVPFEELAEKLHYYLDVDTDSWDPRRFALVIWINCIAQDVYSALNENKLSGRDTESLLGYLNEAVRHTYPRASKKQQMISRLDPFYYDDRRRSLEERRQETHRRLEEDRRGLRKRRKDCRRRRRLGVDSGKARDDLDDFLDKLQSLKDAGRLGDVDDSRYEYWKDLATGVKDQLHDDD</sequence>
<feature type="domain" description="BPP" evidence="3">
    <location>
        <begin position="488"/>
        <end position="844"/>
    </location>
</feature>
<feature type="region of interest" description="Disordered" evidence="1">
    <location>
        <begin position="432"/>
        <end position="461"/>
    </location>
</feature>
<feature type="compositionally biased region" description="Basic residues" evidence="1">
    <location>
        <begin position="432"/>
        <end position="446"/>
    </location>
</feature>
<dbReference type="Pfam" id="PF13449">
    <property type="entry name" value="Phytase-like"/>
    <property type="match status" value="1"/>
</dbReference>
<name>A0A9N8DUW5_9STRA</name>
<dbReference type="OrthoDB" id="10045365at2759"/>
<dbReference type="AlphaFoldDB" id="A0A9N8DUW5"/>
<proteinExistence type="predicted"/>
<dbReference type="InterPro" id="IPR027372">
    <property type="entry name" value="Phytase-like_dom"/>
</dbReference>